<dbReference type="GO" id="GO:0035435">
    <property type="term" value="P:phosphate ion transmembrane transport"/>
    <property type="evidence" value="ECO:0007669"/>
    <property type="project" value="TreeGrafter"/>
</dbReference>
<evidence type="ECO:0000256" key="6">
    <source>
        <dbReference type="SAM" id="SignalP"/>
    </source>
</evidence>
<organism evidence="7 8">
    <name type="scientific">Fasciolopsis buskii</name>
    <dbReference type="NCBI Taxonomy" id="27845"/>
    <lineage>
        <taxon>Eukaryota</taxon>
        <taxon>Metazoa</taxon>
        <taxon>Spiralia</taxon>
        <taxon>Lophotrochozoa</taxon>
        <taxon>Platyhelminthes</taxon>
        <taxon>Trematoda</taxon>
        <taxon>Digenea</taxon>
        <taxon>Plagiorchiida</taxon>
        <taxon>Echinostomata</taxon>
        <taxon>Echinostomatoidea</taxon>
        <taxon>Fasciolidae</taxon>
        <taxon>Fasciolopsis</taxon>
    </lineage>
</organism>
<dbReference type="PANTHER" id="PTHR43184:SF12">
    <property type="entry name" value="SUGAR PHOSPHATE EXCHANGER 3"/>
    <property type="match status" value="1"/>
</dbReference>
<sequence>MLLLAAPSLLLYQQIASATSTVSLALLFFCGALVNGPYALITTAVAADLGTQPSLLTRARALATITAIIDGTGSFGEHQLNLPTLSTFVNHYCAALGPFLTGLLVPLGWSSVFVMLIIADLLAWCVAVWIVFHTRRSYVPLNSVEKDLFGI</sequence>
<reference evidence="7" key="1">
    <citation type="submission" date="2019-05" db="EMBL/GenBank/DDBJ databases">
        <title>Annotation for the trematode Fasciolopsis buski.</title>
        <authorList>
            <person name="Choi Y.-J."/>
        </authorList>
    </citation>
    <scope>NUCLEOTIDE SEQUENCE</scope>
    <source>
        <strain evidence="7">HT</strain>
        <tissue evidence="7">Whole worm</tissue>
    </source>
</reference>
<keyword evidence="2 5" id="KW-0812">Transmembrane</keyword>
<gene>
    <name evidence="7" type="ORF">FBUS_01095</name>
</gene>
<dbReference type="Proteomes" id="UP000728185">
    <property type="component" value="Unassembled WGS sequence"/>
</dbReference>
<keyword evidence="8" id="KW-1185">Reference proteome</keyword>
<dbReference type="EMBL" id="LUCM01002133">
    <property type="protein sequence ID" value="KAA0197808.1"/>
    <property type="molecule type" value="Genomic_DNA"/>
</dbReference>
<dbReference type="AlphaFoldDB" id="A0A8E0RZS8"/>
<dbReference type="GO" id="GO:0005789">
    <property type="term" value="C:endoplasmic reticulum membrane"/>
    <property type="evidence" value="ECO:0007669"/>
    <property type="project" value="TreeGrafter"/>
</dbReference>
<keyword evidence="4 5" id="KW-0472">Membrane</keyword>
<dbReference type="PANTHER" id="PTHR43184">
    <property type="entry name" value="MAJOR FACILITATOR SUPERFAMILY TRANSPORTER 16, ISOFORM B"/>
    <property type="match status" value="1"/>
</dbReference>
<evidence type="ECO:0000256" key="4">
    <source>
        <dbReference type="ARBA" id="ARBA00023136"/>
    </source>
</evidence>
<evidence type="ECO:0000313" key="8">
    <source>
        <dbReference type="Proteomes" id="UP000728185"/>
    </source>
</evidence>
<keyword evidence="6" id="KW-0732">Signal</keyword>
<comment type="caution">
    <text evidence="7">The sequence shown here is derived from an EMBL/GenBank/DDBJ whole genome shotgun (WGS) entry which is preliminary data.</text>
</comment>
<evidence type="ECO:0000256" key="3">
    <source>
        <dbReference type="ARBA" id="ARBA00022989"/>
    </source>
</evidence>
<dbReference type="OrthoDB" id="3639251at2759"/>
<keyword evidence="3 5" id="KW-1133">Transmembrane helix</keyword>
<dbReference type="Gene3D" id="1.20.1250.20">
    <property type="entry name" value="MFS general substrate transporter like domains"/>
    <property type="match status" value="1"/>
</dbReference>
<evidence type="ECO:0000313" key="7">
    <source>
        <dbReference type="EMBL" id="KAA0197808.1"/>
    </source>
</evidence>
<dbReference type="GO" id="GO:0061513">
    <property type="term" value="F:glucose 6-phosphate:phosphate antiporter activity"/>
    <property type="evidence" value="ECO:0007669"/>
    <property type="project" value="TreeGrafter"/>
</dbReference>
<feature type="transmembrane region" description="Helical" evidence="5">
    <location>
        <begin position="107"/>
        <end position="132"/>
    </location>
</feature>
<evidence type="ECO:0000256" key="5">
    <source>
        <dbReference type="SAM" id="Phobius"/>
    </source>
</evidence>
<comment type="subcellular location">
    <subcellularLocation>
        <location evidence="1">Membrane</location>
        <topology evidence="1">Multi-pass membrane protein</topology>
    </subcellularLocation>
</comment>
<name>A0A8E0RZS8_9TREM</name>
<evidence type="ECO:0000256" key="1">
    <source>
        <dbReference type="ARBA" id="ARBA00004141"/>
    </source>
</evidence>
<feature type="chain" id="PRO_5033986593" evidence="6">
    <location>
        <begin position="19"/>
        <end position="151"/>
    </location>
</feature>
<accession>A0A8E0RZS8</accession>
<dbReference type="InterPro" id="IPR036259">
    <property type="entry name" value="MFS_trans_sf"/>
</dbReference>
<evidence type="ECO:0000256" key="2">
    <source>
        <dbReference type="ARBA" id="ARBA00022692"/>
    </source>
</evidence>
<feature type="signal peptide" evidence="6">
    <location>
        <begin position="1"/>
        <end position="18"/>
    </location>
</feature>
<protein>
    <submittedName>
        <fullName evidence="7">Sugar phosphate exchanger 2</fullName>
    </submittedName>
</protein>
<proteinExistence type="predicted"/>